<keyword evidence="2 5" id="KW-0812">Transmembrane</keyword>
<accession>A0A1G8YTJ0</accession>
<reference evidence="6 7" key="1">
    <citation type="submission" date="2016-10" db="EMBL/GenBank/DDBJ databases">
        <authorList>
            <person name="de Groot N.N."/>
        </authorList>
    </citation>
    <scope>NUCLEOTIDE SEQUENCE [LARGE SCALE GENOMIC DNA]</scope>
    <source>
        <strain evidence="6 7">IBRC-M10015</strain>
    </source>
</reference>
<feature type="transmembrane region" description="Helical" evidence="5">
    <location>
        <begin position="108"/>
        <end position="129"/>
    </location>
</feature>
<proteinExistence type="predicted"/>
<evidence type="ECO:0000256" key="4">
    <source>
        <dbReference type="ARBA" id="ARBA00023136"/>
    </source>
</evidence>
<gene>
    <name evidence="6" type="ORF">SAMN05216226_11627</name>
</gene>
<feature type="transmembrane region" description="Helical" evidence="5">
    <location>
        <begin position="47"/>
        <end position="67"/>
    </location>
</feature>
<comment type="subcellular location">
    <subcellularLocation>
        <location evidence="1">Membrane</location>
        <topology evidence="1">Multi-pass membrane protein</topology>
    </subcellularLocation>
</comment>
<sequence length="138" mass="14145">MSVTGTAAIGLLVGRVVFGATLAFMGLNHFMQREEMAGYAEFKGLPAPTLSVIASGALLIAGGLSLITGVAPVVGGLGLAGFLLVAAVTMHNFWAVPEEDQQDEMTAFLKNIVMAGGAIAVASVGTLSWEYALDIGLF</sequence>
<evidence type="ECO:0000313" key="7">
    <source>
        <dbReference type="Proteomes" id="UP000198856"/>
    </source>
</evidence>
<dbReference type="STRING" id="890420.SAMN05216226_11627"/>
<dbReference type="GO" id="GO:0016020">
    <property type="term" value="C:membrane"/>
    <property type="evidence" value="ECO:0007669"/>
    <property type="project" value="UniProtKB-SubCell"/>
</dbReference>
<evidence type="ECO:0000313" key="6">
    <source>
        <dbReference type="EMBL" id="SDK06093.1"/>
    </source>
</evidence>
<keyword evidence="4 5" id="KW-0472">Membrane</keyword>
<feature type="transmembrane region" description="Helical" evidence="5">
    <location>
        <begin position="73"/>
        <end position="96"/>
    </location>
</feature>
<feature type="transmembrane region" description="Helical" evidence="5">
    <location>
        <begin position="6"/>
        <end position="27"/>
    </location>
</feature>
<organism evidence="6 7">
    <name type="scientific">Halovenus aranensis</name>
    <dbReference type="NCBI Taxonomy" id="890420"/>
    <lineage>
        <taxon>Archaea</taxon>
        <taxon>Methanobacteriati</taxon>
        <taxon>Methanobacteriota</taxon>
        <taxon>Stenosarchaea group</taxon>
        <taxon>Halobacteria</taxon>
        <taxon>Halobacteriales</taxon>
        <taxon>Haloarculaceae</taxon>
        <taxon>Halovenus</taxon>
    </lineage>
</organism>
<keyword evidence="3 5" id="KW-1133">Transmembrane helix</keyword>
<protein>
    <submittedName>
        <fullName evidence="6">Uncharacterized membrane protein YphA, DoxX/SURF4 family</fullName>
    </submittedName>
</protein>
<evidence type="ECO:0000256" key="2">
    <source>
        <dbReference type="ARBA" id="ARBA00022692"/>
    </source>
</evidence>
<dbReference type="Pfam" id="PF07681">
    <property type="entry name" value="DoxX"/>
    <property type="match status" value="1"/>
</dbReference>
<dbReference type="RefSeq" id="WP_092704289.1">
    <property type="nucleotide sequence ID" value="NZ_FNFC01000016.1"/>
</dbReference>
<evidence type="ECO:0000256" key="3">
    <source>
        <dbReference type="ARBA" id="ARBA00022989"/>
    </source>
</evidence>
<evidence type="ECO:0000256" key="5">
    <source>
        <dbReference type="SAM" id="Phobius"/>
    </source>
</evidence>
<keyword evidence="7" id="KW-1185">Reference proteome</keyword>
<dbReference type="AlphaFoldDB" id="A0A1G8YTJ0"/>
<dbReference type="OrthoDB" id="340328at2157"/>
<dbReference type="InterPro" id="IPR032808">
    <property type="entry name" value="DoxX"/>
</dbReference>
<dbReference type="EMBL" id="FNFC01000016">
    <property type="protein sequence ID" value="SDK06093.1"/>
    <property type="molecule type" value="Genomic_DNA"/>
</dbReference>
<name>A0A1G8YTJ0_9EURY</name>
<evidence type="ECO:0000256" key="1">
    <source>
        <dbReference type="ARBA" id="ARBA00004141"/>
    </source>
</evidence>
<dbReference type="Proteomes" id="UP000198856">
    <property type="component" value="Unassembled WGS sequence"/>
</dbReference>